<evidence type="ECO:0000313" key="2">
    <source>
        <dbReference type="EMBL" id="GAX75052.1"/>
    </source>
</evidence>
<name>A0A250WWQ8_9CHLO</name>
<evidence type="ECO:0000313" key="3">
    <source>
        <dbReference type="Proteomes" id="UP000232323"/>
    </source>
</evidence>
<sequence length="319" mass="34380">MALYVMVFISALFIKVQSVISFVVIKDSTASIRNYLPPYPPPLECKPGFYPQRDLTNTPVTCTECWAGFYCPDGASLPKPCPPGRWSGPGLPLCEFAQDGNWSPGTSKHYNATEMLPCPAGFQCRQAVPGKDVTGCTKPIPCPPGTWAPPHCSECYIAQGGQYSPGTSKDSNATYWIQCPAGFECPQTHHPDDTITGCSKPVPCLPGMFSKVHAERCTSAPDGSWSPGTNRKYNATDALQCPAGYACIHTTNPDTGLSRGCMNPDPCPADFYSGPGAWQCSHCEPGTSSPGTFPDHPSIECFPSEAFDLSFQQHNLIYS</sequence>
<evidence type="ECO:0000256" key="1">
    <source>
        <dbReference type="SAM" id="SignalP"/>
    </source>
</evidence>
<comment type="caution">
    <text evidence="2">The sequence shown here is derived from an EMBL/GenBank/DDBJ whole genome shotgun (WGS) entry which is preliminary data.</text>
</comment>
<reference evidence="2 3" key="1">
    <citation type="submission" date="2017-08" db="EMBL/GenBank/DDBJ databases">
        <title>Acidophilic green algal genome provides insights into adaptation to an acidic environment.</title>
        <authorList>
            <person name="Hirooka S."/>
            <person name="Hirose Y."/>
            <person name="Kanesaki Y."/>
            <person name="Higuchi S."/>
            <person name="Fujiwara T."/>
            <person name="Onuma R."/>
            <person name="Era A."/>
            <person name="Ohbayashi R."/>
            <person name="Uzuka A."/>
            <person name="Nozaki H."/>
            <person name="Yoshikawa H."/>
            <person name="Miyagishima S.Y."/>
        </authorList>
    </citation>
    <scope>NUCLEOTIDE SEQUENCE [LARGE SCALE GENOMIC DNA]</scope>
    <source>
        <strain evidence="2 3">NIES-2499</strain>
    </source>
</reference>
<keyword evidence="1" id="KW-0732">Signal</keyword>
<dbReference type="EMBL" id="BEGY01000010">
    <property type="protein sequence ID" value="GAX75052.1"/>
    <property type="molecule type" value="Genomic_DNA"/>
</dbReference>
<protein>
    <recommendedName>
        <fullName evidence="4">Tyrosine-protein kinase ephrin type A/B receptor-like domain-containing protein</fullName>
    </recommendedName>
</protein>
<dbReference type="SMART" id="SM01411">
    <property type="entry name" value="Ephrin_rec_like"/>
    <property type="match status" value="3"/>
</dbReference>
<organism evidence="2 3">
    <name type="scientific">Chlamydomonas eustigma</name>
    <dbReference type="NCBI Taxonomy" id="1157962"/>
    <lineage>
        <taxon>Eukaryota</taxon>
        <taxon>Viridiplantae</taxon>
        <taxon>Chlorophyta</taxon>
        <taxon>core chlorophytes</taxon>
        <taxon>Chlorophyceae</taxon>
        <taxon>CS clade</taxon>
        <taxon>Chlamydomonadales</taxon>
        <taxon>Chlamydomonadaceae</taxon>
        <taxon>Chlamydomonas</taxon>
    </lineage>
</organism>
<feature type="chain" id="PRO_5012580661" description="Tyrosine-protein kinase ephrin type A/B receptor-like domain-containing protein" evidence="1">
    <location>
        <begin position="19"/>
        <end position="319"/>
    </location>
</feature>
<evidence type="ECO:0008006" key="4">
    <source>
        <dbReference type="Google" id="ProtNLM"/>
    </source>
</evidence>
<dbReference type="Proteomes" id="UP000232323">
    <property type="component" value="Unassembled WGS sequence"/>
</dbReference>
<proteinExistence type="predicted"/>
<keyword evidence="3" id="KW-1185">Reference proteome</keyword>
<accession>A0A250WWQ8</accession>
<dbReference type="OrthoDB" id="439917at2759"/>
<dbReference type="AlphaFoldDB" id="A0A250WWQ8"/>
<feature type="signal peptide" evidence="1">
    <location>
        <begin position="1"/>
        <end position="18"/>
    </location>
</feature>
<gene>
    <name evidence="2" type="ORF">CEUSTIGMA_g2496.t1</name>
</gene>